<dbReference type="EMBL" id="JBHSDY010000002">
    <property type="protein sequence ID" value="MFC4297318.1"/>
    <property type="molecule type" value="Genomic_DNA"/>
</dbReference>
<dbReference type="PROSITE" id="PS51077">
    <property type="entry name" value="HTH_ICLR"/>
    <property type="match status" value="1"/>
</dbReference>
<dbReference type="Gene3D" id="1.10.10.10">
    <property type="entry name" value="Winged helix-like DNA-binding domain superfamily/Winged helix DNA-binding domain"/>
    <property type="match status" value="1"/>
</dbReference>
<dbReference type="Proteomes" id="UP001595756">
    <property type="component" value="Unassembled WGS sequence"/>
</dbReference>
<proteinExistence type="predicted"/>
<evidence type="ECO:0000256" key="3">
    <source>
        <dbReference type="ARBA" id="ARBA00023163"/>
    </source>
</evidence>
<dbReference type="SMART" id="SM00346">
    <property type="entry name" value="HTH_ICLR"/>
    <property type="match status" value="1"/>
</dbReference>
<dbReference type="InterPro" id="IPR036390">
    <property type="entry name" value="WH_DNA-bd_sf"/>
</dbReference>
<dbReference type="Pfam" id="PF09339">
    <property type="entry name" value="HTH_IclR"/>
    <property type="match status" value="1"/>
</dbReference>
<evidence type="ECO:0000259" key="4">
    <source>
        <dbReference type="PROSITE" id="PS51077"/>
    </source>
</evidence>
<accession>A0ABV8RV89</accession>
<organism evidence="6 7">
    <name type="scientific">Castellaniella hirudinis</name>
    <dbReference type="NCBI Taxonomy" id="1144617"/>
    <lineage>
        <taxon>Bacteria</taxon>
        <taxon>Pseudomonadati</taxon>
        <taxon>Pseudomonadota</taxon>
        <taxon>Betaproteobacteria</taxon>
        <taxon>Burkholderiales</taxon>
        <taxon>Alcaligenaceae</taxon>
        <taxon>Castellaniella</taxon>
    </lineage>
</organism>
<feature type="domain" description="HTH iclR-type" evidence="4">
    <location>
        <begin position="15"/>
        <end position="77"/>
    </location>
</feature>
<dbReference type="RefSeq" id="WP_376811868.1">
    <property type="nucleotide sequence ID" value="NZ_JBHSDY010000002.1"/>
</dbReference>
<dbReference type="PROSITE" id="PS51078">
    <property type="entry name" value="ICLR_ED"/>
    <property type="match status" value="1"/>
</dbReference>
<dbReference type="InterPro" id="IPR014757">
    <property type="entry name" value="Tscrpt_reg_IclR_C"/>
</dbReference>
<dbReference type="InterPro" id="IPR005471">
    <property type="entry name" value="Tscrpt_reg_IclR_N"/>
</dbReference>
<evidence type="ECO:0000313" key="6">
    <source>
        <dbReference type="EMBL" id="MFC4297318.1"/>
    </source>
</evidence>
<dbReference type="InterPro" id="IPR036388">
    <property type="entry name" value="WH-like_DNA-bd_sf"/>
</dbReference>
<dbReference type="Gene3D" id="3.30.450.40">
    <property type="match status" value="1"/>
</dbReference>
<keyword evidence="1" id="KW-0805">Transcription regulation</keyword>
<dbReference type="SUPFAM" id="SSF55781">
    <property type="entry name" value="GAF domain-like"/>
    <property type="match status" value="1"/>
</dbReference>
<dbReference type="Pfam" id="PF01614">
    <property type="entry name" value="IclR_C"/>
    <property type="match status" value="1"/>
</dbReference>
<protein>
    <submittedName>
        <fullName evidence="6">IclR family transcriptional regulator</fullName>
    </submittedName>
</protein>
<name>A0ABV8RV89_9BURK</name>
<evidence type="ECO:0000256" key="2">
    <source>
        <dbReference type="ARBA" id="ARBA00023125"/>
    </source>
</evidence>
<dbReference type="PANTHER" id="PTHR30136:SF34">
    <property type="entry name" value="TRANSCRIPTIONAL REGULATOR"/>
    <property type="match status" value="1"/>
</dbReference>
<dbReference type="SUPFAM" id="SSF46785">
    <property type="entry name" value="Winged helix' DNA-binding domain"/>
    <property type="match status" value="1"/>
</dbReference>
<sequence length="281" mass="30816">MNTHNAVPDESRLFVTSLARGLQVLTAFWEGSPSMKLADLAHASGLSKSATQRFSHTLVALGYLRKDPVTKEFSLAPRSLEIGLRYLQTSTLIVGANPYLHALNRTCQETCSLAEPDALDMVYVARFPAHKEMFVNMPIGKRIPMYCTASGRAVLSRIDRDLAMDMLSRCDRKPYTTNTITALDRLQDLLEEAHTNGYAWSHSEYYSGDINISAPILDPTGVPVAAVNISAASSRFTLARAQAELAPQVIETARAISGSSAVRHLRDAHEFRGATSAPPRR</sequence>
<dbReference type="InterPro" id="IPR050707">
    <property type="entry name" value="HTH_MetabolicPath_Reg"/>
</dbReference>
<keyword evidence="3" id="KW-0804">Transcription</keyword>
<dbReference type="InterPro" id="IPR029016">
    <property type="entry name" value="GAF-like_dom_sf"/>
</dbReference>
<dbReference type="PANTHER" id="PTHR30136">
    <property type="entry name" value="HELIX-TURN-HELIX TRANSCRIPTIONAL REGULATOR, ICLR FAMILY"/>
    <property type="match status" value="1"/>
</dbReference>
<feature type="domain" description="IclR-ED" evidence="5">
    <location>
        <begin position="78"/>
        <end position="262"/>
    </location>
</feature>
<evidence type="ECO:0000256" key="1">
    <source>
        <dbReference type="ARBA" id="ARBA00023015"/>
    </source>
</evidence>
<keyword evidence="2" id="KW-0238">DNA-binding</keyword>
<gene>
    <name evidence="6" type="ORF">ACFO0J_04595</name>
</gene>
<evidence type="ECO:0000259" key="5">
    <source>
        <dbReference type="PROSITE" id="PS51078"/>
    </source>
</evidence>
<reference evidence="7" key="1">
    <citation type="journal article" date="2019" name="Int. J. Syst. Evol. Microbiol.">
        <title>The Global Catalogue of Microorganisms (GCM) 10K type strain sequencing project: providing services to taxonomists for standard genome sequencing and annotation.</title>
        <authorList>
            <consortium name="The Broad Institute Genomics Platform"/>
            <consortium name="The Broad Institute Genome Sequencing Center for Infectious Disease"/>
            <person name="Wu L."/>
            <person name="Ma J."/>
        </authorList>
    </citation>
    <scope>NUCLEOTIDE SEQUENCE [LARGE SCALE GENOMIC DNA]</scope>
    <source>
        <strain evidence="7">CGMCC 1.19029</strain>
    </source>
</reference>
<comment type="caution">
    <text evidence="6">The sequence shown here is derived from an EMBL/GenBank/DDBJ whole genome shotgun (WGS) entry which is preliminary data.</text>
</comment>
<evidence type="ECO:0000313" key="7">
    <source>
        <dbReference type="Proteomes" id="UP001595756"/>
    </source>
</evidence>
<keyword evidence="7" id="KW-1185">Reference proteome</keyword>